<proteinExistence type="predicted"/>
<gene>
    <name evidence="2" type="ORF">PNOK_0801300</name>
</gene>
<dbReference type="Gene3D" id="3.40.220.10">
    <property type="entry name" value="Leucine Aminopeptidase, subunit E, domain 1"/>
    <property type="match status" value="1"/>
</dbReference>
<dbReference type="CDD" id="cd02908">
    <property type="entry name" value="Macro_OAADPr_deacetylase"/>
    <property type="match status" value="1"/>
</dbReference>
<dbReference type="OrthoDB" id="6077599at2759"/>
<dbReference type="PANTHER" id="PTHR11106">
    <property type="entry name" value="GANGLIOSIDE INDUCED DIFFERENTIATION ASSOCIATED PROTEIN 2-RELATED"/>
    <property type="match status" value="1"/>
</dbReference>
<accession>A0A286U9Z4</accession>
<dbReference type="InterPro" id="IPR043472">
    <property type="entry name" value="Macro_dom-like"/>
</dbReference>
<dbReference type="InterPro" id="IPR002589">
    <property type="entry name" value="Macro_dom"/>
</dbReference>
<evidence type="ECO:0000313" key="2">
    <source>
        <dbReference type="EMBL" id="PAV16393.1"/>
    </source>
</evidence>
<evidence type="ECO:0000259" key="1">
    <source>
        <dbReference type="PROSITE" id="PS51154"/>
    </source>
</evidence>
<protein>
    <submittedName>
        <fullName evidence="2">A1pp-domain-containing</fullName>
    </submittedName>
</protein>
<reference evidence="2 3" key="1">
    <citation type="journal article" date="2017" name="Mol. Ecol.">
        <title>Comparative and population genomic landscape of Phellinus noxius: A hypervariable fungus causing root rot in trees.</title>
        <authorList>
            <person name="Chung C.L."/>
            <person name="Lee T.J."/>
            <person name="Akiba M."/>
            <person name="Lee H.H."/>
            <person name="Kuo T.H."/>
            <person name="Liu D."/>
            <person name="Ke H.M."/>
            <person name="Yokoi T."/>
            <person name="Roa M.B."/>
            <person name="Lu M.J."/>
            <person name="Chang Y.Y."/>
            <person name="Ann P.J."/>
            <person name="Tsai J.N."/>
            <person name="Chen C.Y."/>
            <person name="Tzean S.S."/>
            <person name="Ota Y."/>
            <person name="Hattori T."/>
            <person name="Sahashi N."/>
            <person name="Liou R.F."/>
            <person name="Kikuchi T."/>
            <person name="Tsai I.J."/>
        </authorList>
    </citation>
    <scope>NUCLEOTIDE SEQUENCE [LARGE SCALE GENOMIC DNA]</scope>
    <source>
        <strain evidence="2 3">FFPRI411160</strain>
    </source>
</reference>
<keyword evidence="3" id="KW-1185">Reference proteome</keyword>
<dbReference type="Pfam" id="PF01661">
    <property type="entry name" value="Macro"/>
    <property type="match status" value="1"/>
</dbReference>
<dbReference type="EMBL" id="NBII01000008">
    <property type="protein sequence ID" value="PAV16393.1"/>
    <property type="molecule type" value="Genomic_DNA"/>
</dbReference>
<dbReference type="AlphaFoldDB" id="A0A286U9Z4"/>
<organism evidence="2 3">
    <name type="scientific">Pyrrhoderma noxium</name>
    <dbReference type="NCBI Taxonomy" id="2282107"/>
    <lineage>
        <taxon>Eukaryota</taxon>
        <taxon>Fungi</taxon>
        <taxon>Dikarya</taxon>
        <taxon>Basidiomycota</taxon>
        <taxon>Agaricomycotina</taxon>
        <taxon>Agaricomycetes</taxon>
        <taxon>Hymenochaetales</taxon>
        <taxon>Hymenochaetaceae</taxon>
        <taxon>Pyrrhoderma</taxon>
    </lineage>
</organism>
<feature type="domain" description="Macro" evidence="1">
    <location>
        <begin position="28"/>
        <end position="210"/>
    </location>
</feature>
<comment type="caution">
    <text evidence="2">The sequence shown here is derived from an EMBL/GenBank/DDBJ whole genome shotgun (WGS) entry which is preliminary data.</text>
</comment>
<name>A0A286U9Z4_9AGAM</name>
<dbReference type="PANTHER" id="PTHR11106:SF27">
    <property type="entry name" value="MACRO DOMAIN-CONTAINING PROTEIN"/>
    <property type="match status" value="1"/>
</dbReference>
<dbReference type="STRING" id="2282107.A0A286U9Z4"/>
<dbReference type="SMART" id="SM00506">
    <property type="entry name" value="A1pp"/>
    <property type="match status" value="1"/>
</dbReference>
<dbReference type="InParanoid" id="A0A286U9Z4"/>
<evidence type="ECO:0000313" key="3">
    <source>
        <dbReference type="Proteomes" id="UP000217199"/>
    </source>
</evidence>
<sequence length="214" mass="23250">MNRVPLSSIPTLRQLYTSKSIISKSGQLPLYSSLDDVLDRVSLIQGDITELEVDAIVNAANKTLLGGGGVDGAIHRAAGKQLLQECESLNGCDTGDAKITNGYYLPAKYVIHTVGPIYSSRSAGQKAIQLASCYKRSLTVAVNNSLKTIAFCSISTGVYGYPIEDATNIALNEIRKFLESEKGSILERVIFTVFSDEDKSVYETLLPLYFPETK</sequence>
<dbReference type="PROSITE" id="PS51154">
    <property type="entry name" value="MACRO"/>
    <property type="match status" value="1"/>
</dbReference>
<dbReference type="NCBIfam" id="NF001664">
    <property type="entry name" value="PRK00431.1-6"/>
    <property type="match status" value="1"/>
</dbReference>
<dbReference type="SUPFAM" id="SSF52949">
    <property type="entry name" value="Macro domain-like"/>
    <property type="match status" value="1"/>
</dbReference>
<dbReference type="Proteomes" id="UP000217199">
    <property type="component" value="Unassembled WGS sequence"/>
</dbReference>